<dbReference type="EMBL" id="JBHSMG010000001">
    <property type="protein sequence ID" value="MFC5501454.1"/>
    <property type="molecule type" value="Genomic_DNA"/>
</dbReference>
<comment type="caution">
    <text evidence="2">The sequence shown here is derived from an EMBL/GenBank/DDBJ whole genome shotgun (WGS) entry which is preliminary data.</text>
</comment>
<evidence type="ECO:0000259" key="1">
    <source>
        <dbReference type="PROSITE" id="PS50995"/>
    </source>
</evidence>
<dbReference type="InterPro" id="IPR036388">
    <property type="entry name" value="WH-like_DNA-bd_sf"/>
</dbReference>
<feature type="domain" description="HTH marR-type" evidence="1">
    <location>
        <begin position="1"/>
        <end position="136"/>
    </location>
</feature>
<dbReference type="SUPFAM" id="SSF46785">
    <property type="entry name" value="Winged helix' DNA-binding domain"/>
    <property type="match status" value="1"/>
</dbReference>
<gene>
    <name evidence="2" type="ORF">ACFPJ4_04275</name>
</gene>
<reference evidence="3" key="1">
    <citation type="journal article" date="2019" name="Int. J. Syst. Evol. Microbiol.">
        <title>The Global Catalogue of Microorganisms (GCM) 10K type strain sequencing project: providing services to taxonomists for standard genome sequencing and annotation.</title>
        <authorList>
            <consortium name="The Broad Institute Genomics Platform"/>
            <consortium name="The Broad Institute Genome Sequencing Center for Infectious Disease"/>
            <person name="Wu L."/>
            <person name="Ma J."/>
        </authorList>
    </citation>
    <scope>NUCLEOTIDE SEQUENCE [LARGE SCALE GENOMIC DNA]</scope>
    <source>
        <strain evidence="3">CGMCC 4.6997</strain>
    </source>
</reference>
<dbReference type="InterPro" id="IPR000835">
    <property type="entry name" value="HTH_MarR-typ"/>
</dbReference>
<name>A0ABW0NNU0_9MICO</name>
<dbReference type="Gene3D" id="1.10.10.10">
    <property type="entry name" value="Winged helix-like DNA-binding domain superfamily/Winged helix DNA-binding domain"/>
    <property type="match status" value="1"/>
</dbReference>
<dbReference type="PROSITE" id="PS50995">
    <property type="entry name" value="HTH_MARR_2"/>
    <property type="match status" value="1"/>
</dbReference>
<dbReference type="Pfam" id="PF01047">
    <property type="entry name" value="MarR"/>
    <property type="match status" value="1"/>
</dbReference>
<evidence type="ECO:0000313" key="2">
    <source>
        <dbReference type="EMBL" id="MFC5501454.1"/>
    </source>
</evidence>
<protein>
    <submittedName>
        <fullName evidence="2">MarR family winged helix-turn-helix transcriptional regulator</fullName>
    </submittedName>
</protein>
<dbReference type="Proteomes" id="UP001596039">
    <property type="component" value="Unassembled WGS sequence"/>
</dbReference>
<dbReference type="InterPro" id="IPR052526">
    <property type="entry name" value="HTH-type_Bedaq_tolerance"/>
</dbReference>
<keyword evidence="3" id="KW-1185">Reference proteome</keyword>
<dbReference type="SMART" id="SM00347">
    <property type="entry name" value="HTH_MARR"/>
    <property type="match status" value="1"/>
</dbReference>
<dbReference type="PANTHER" id="PTHR39515:SF2">
    <property type="entry name" value="HTH-TYPE TRANSCRIPTIONAL REGULATOR RV0880"/>
    <property type="match status" value="1"/>
</dbReference>
<proteinExistence type="predicted"/>
<evidence type="ECO:0000313" key="3">
    <source>
        <dbReference type="Proteomes" id="UP001596039"/>
    </source>
</evidence>
<dbReference type="PRINTS" id="PR00598">
    <property type="entry name" value="HTHMARR"/>
</dbReference>
<organism evidence="2 3">
    <name type="scientific">Lysinimonas soli</name>
    <dbReference type="NCBI Taxonomy" id="1074233"/>
    <lineage>
        <taxon>Bacteria</taxon>
        <taxon>Bacillati</taxon>
        <taxon>Actinomycetota</taxon>
        <taxon>Actinomycetes</taxon>
        <taxon>Micrococcales</taxon>
        <taxon>Microbacteriaceae</taxon>
        <taxon>Lysinimonas</taxon>
    </lineage>
</organism>
<sequence>MSDAPTASGAERLALVVGRLNRRMQAATGGLSHGLLSALAMIARHGPLRLSDLAQLESVSAPTMTRTVAELESRRLVERSADPEDGRAVLVAITDDGTDAILAARATRAAVVSELLERLAPAELAAISGALPALEHLTDVR</sequence>
<dbReference type="RefSeq" id="WP_386739043.1">
    <property type="nucleotide sequence ID" value="NZ_JBHSMG010000001.1"/>
</dbReference>
<dbReference type="InterPro" id="IPR036390">
    <property type="entry name" value="WH_DNA-bd_sf"/>
</dbReference>
<dbReference type="PANTHER" id="PTHR39515">
    <property type="entry name" value="CONSERVED PROTEIN"/>
    <property type="match status" value="1"/>
</dbReference>
<accession>A0ABW0NNU0</accession>